<dbReference type="SUPFAM" id="SSF55298">
    <property type="entry name" value="YjgF-like"/>
    <property type="match status" value="1"/>
</dbReference>
<evidence type="ECO:0000313" key="1">
    <source>
        <dbReference type="EMBL" id="SHH68837.1"/>
    </source>
</evidence>
<accession>A0A1M5V0K7</accession>
<dbReference type="CDD" id="cd00448">
    <property type="entry name" value="YjgF_YER057c_UK114_family"/>
    <property type="match status" value="1"/>
</dbReference>
<protein>
    <submittedName>
        <fullName evidence="1">Reactive intermediate/imine deaminase</fullName>
    </submittedName>
</protein>
<dbReference type="GO" id="GO:0005829">
    <property type="term" value="C:cytosol"/>
    <property type="evidence" value="ECO:0007669"/>
    <property type="project" value="TreeGrafter"/>
</dbReference>
<dbReference type="PANTHER" id="PTHR11803">
    <property type="entry name" value="2-IMINOBUTANOATE/2-IMINOPROPANOATE DEAMINASE RIDA"/>
    <property type="match status" value="1"/>
</dbReference>
<dbReference type="Pfam" id="PF01042">
    <property type="entry name" value="Ribonuc_L-PSP"/>
    <property type="match status" value="1"/>
</dbReference>
<proteinExistence type="predicted"/>
<sequence>MKQVFNENKPRGHYSPGVISNGTLYISGQTSADPTTGFPPKGIKEEAWMALNKLESVLKSANCPKEKVVMCKIYLSSMEYWDDVNKVYSEFFGEHRPARIVLPVGELNNGCNVELEAIAEVSSIN</sequence>
<evidence type="ECO:0000313" key="2">
    <source>
        <dbReference type="Proteomes" id="UP000184032"/>
    </source>
</evidence>
<dbReference type="OrthoDB" id="9803101at2"/>
<dbReference type="EMBL" id="FQXI01000025">
    <property type="protein sequence ID" value="SHH68837.1"/>
    <property type="molecule type" value="Genomic_DNA"/>
</dbReference>
<dbReference type="InterPro" id="IPR006175">
    <property type="entry name" value="YjgF/YER057c/UK114"/>
</dbReference>
<dbReference type="AlphaFoldDB" id="A0A1M5V0K7"/>
<reference evidence="1 2" key="1">
    <citation type="submission" date="2016-11" db="EMBL/GenBank/DDBJ databases">
        <authorList>
            <person name="Jaros S."/>
            <person name="Januszkiewicz K."/>
            <person name="Wedrychowicz H."/>
        </authorList>
    </citation>
    <scope>NUCLEOTIDE SEQUENCE [LARGE SCALE GENOMIC DNA]</scope>
    <source>
        <strain evidence="1 2">DSM 21120</strain>
    </source>
</reference>
<dbReference type="RefSeq" id="WP_073185755.1">
    <property type="nucleotide sequence ID" value="NZ_FQXI01000025.1"/>
</dbReference>
<dbReference type="PANTHER" id="PTHR11803:SF39">
    <property type="entry name" value="2-IMINOBUTANOATE_2-IMINOPROPANOATE DEAMINASE"/>
    <property type="match status" value="1"/>
</dbReference>
<gene>
    <name evidence="1" type="ORF">SAMN02745245_01942</name>
</gene>
<name>A0A1M5V0K7_9FIRM</name>
<keyword evidence="2" id="KW-1185">Reference proteome</keyword>
<dbReference type="Proteomes" id="UP000184032">
    <property type="component" value="Unassembled WGS sequence"/>
</dbReference>
<dbReference type="GO" id="GO:0019239">
    <property type="term" value="F:deaminase activity"/>
    <property type="evidence" value="ECO:0007669"/>
    <property type="project" value="TreeGrafter"/>
</dbReference>
<organism evidence="1 2">
    <name type="scientific">Anaerosphaera aminiphila DSM 21120</name>
    <dbReference type="NCBI Taxonomy" id="1120995"/>
    <lineage>
        <taxon>Bacteria</taxon>
        <taxon>Bacillati</taxon>
        <taxon>Bacillota</taxon>
        <taxon>Tissierellia</taxon>
        <taxon>Tissierellales</taxon>
        <taxon>Peptoniphilaceae</taxon>
        <taxon>Anaerosphaera</taxon>
    </lineage>
</organism>
<dbReference type="InterPro" id="IPR035959">
    <property type="entry name" value="RutC-like_sf"/>
</dbReference>
<dbReference type="Gene3D" id="3.30.1330.40">
    <property type="entry name" value="RutC-like"/>
    <property type="match status" value="1"/>
</dbReference>
<dbReference type="STRING" id="1120995.SAMN02745245_01942"/>